<dbReference type="Proteomes" id="UP000652761">
    <property type="component" value="Unassembled WGS sequence"/>
</dbReference>
<accession>A0A843WFV2</accession>
<evidence type="ECO:0008006" key="4">
    <source>
        <dbReference type="Google" id="ProtNLM"/>
    </source>
</evidence>
<feature type="signal peptide" evidence="1">
    <location>
        <begin position="1"/>
        <end position="23"/>
    </location>
</feature>
<name>A0A843WFV2_COLES</name>
<organism evidence="2 3">
    <name type="scientific">Colocasia esculenta</name>
    <name type="common">Wild taro</name>
    <name type="synonym">Arum esculentum</name>
    <dbReference type="NCBI Taxonomy" id="4460"/>
    <lineage>
        <taxon>Eukaryota</taxon>
        <taxon>Viridiplantae</taxon>
        <taxon>Streptophyta</taxon>
        <taxon>Embryophyta</taxon>
        <taxon>Tracheophyta</taxon>
        <taxon>Spermatophyta</taxon>
        <taxon>Magnoliopsida</taxon>
        <taxon>Liliopsida</taxon>
        <taxon>Araceae</taxon>
        <taxon>Aroideae</taxon>
        <taxon>Colocasieae</taxon>
        <taxon>Colocasia</taxon>
    </lineage>
</organism>
<keyword evidence="1" id="KW-0732">Signal</keyword>
<keyword evidence="3" id="KW-1185">Reference proteome</keyword>
<comment type="caution">
    <text evidence="2">The sequence shown here is derived from an EMBL/GenBank/DDBJ whole genome shotgun (WGS) entry which is preliminary data.</text>
</comment>
<gene>
    <name evidence="2" type="ORF">Taro_039470</name>
</gene>
<dbReference type="AlphaFoldDB" id="A0A843WFV2"/>
<evidence type="ECO:0000313" key="3">
    <source>
        <dbReference type="Proteomes" id="UP000652761"/>
    </source>
</evidence>
<protein>
    <recommendedName>
        <fullName evidence="4">Secreted protein</fullName>
    </recommendedName>
</protein>
<sequence>MLSSAVPLPHFLILLSGVDRLNCEPPNDGLYQPGECGTWEMLNAFRRGWPAYELLNCVWESRIAMCCVRISSWGLLNTAHQLPNLFGKTF</sequence>
<dbReference type="EMBL" id="NMUH01003679">
    <property type="protein sequence ID" value="MQM06636.1"/>
    <property type="molecule type" value="Genomic_DNA"/>
</dbReference>
<evidence type="ECO:0000313" key="2">
    <source>
        <dbReference type="EMBL" id="MQM06636.1"/>
    </source>
</evidence>
<feature type="chain" id="PRO_5032296524" description="Secreted protein" evidence="1">
    <location>
        <begin position="24"/>
        <end position="90"/>
    </location>
</feature>
<reference evidence="2" key="1">
    <citation type="submission" date="2017-07" db="EMBL/GenBank/DDBJ databases">
        <title>Taro Niue Genome Assembly and Annotation.</title>
        <authorList>
            <person name="Atibalentja N."/>
            <person name="Keating K."/>
            <person name="Fields C.J."/>
        </authorList>
    </citation>
    <scope>NUCLEOTIDE SEQUENCE</scope>
    <source>
        <strain evidence="2">Niue_2</strain>
        <tissue evidence="2">Leaf</tissue>
    </source>
</reference>
<proteinExistence type="predicted"/>
<evidence type="ECO:0000256" key="1">
    <source>
        <dbReference type="SAM" id="SignalP"/>
    </source>
</evidence>